<dbReference type="GO" id="GO:0006002">
    <property type="term" value="P:fructose 6-phosphate metabolic process"/>
    <property type="evidence" value="ECO:0007669"/>
    <property type="project" value="InterPro"/>
</dbReference>
<keyword evidence="7" id="KW-0479">Metal-binding</keyword>
<dbReference type="RefSeq" id="WP_138483289.1">
    <property type="nucleotide sequence ID" value="NZ_PPSW01000027.1"/>
</dbReference>
<comment type="caution">
    <text evidence="16">The sequence shown here is derived from an EMBL/GenBank/DDBJ whole genome shotgun (WGS) entry which is preliminary data.</text>
</comment>
<evidence type="ECO:0000256" key="6">
    <source>
        <dbReference type="ARBA" id="ARBA00022679"/>
    </source>
</evidence>
<organism evidence="16 17">
    <name type="scientific">Pseudoalteromonas phenolica</name>
    <dbReference type="NCBI Taxonomy" id="161398"/>
    <lineage>
        <taxon>Bacteria</taxon>
        <taxon>Pseudomonadati</taxon>
        <taxon>Pseudomonadota</taxon>
        <taxon>Gammaproteobacteria</taxon>
        <taxon>Alteromonadales</taxon>
        <taxon>Pseudoalteromonadaceae</taxon>
        <taxon>Pseudoalteromonas</taxon>
    </lineage>
</organism>
<evidence type="ECO:0000313" key="17">
    <source>
        <dbReference type="Proteomes" id="UP000309186"/>
    </source>
</evidence>
<comment type="similarity">
    <text evidence="13">Belongs to the phosphofructokinase type A (PFKA) family.</text>
</comment>
<evidence type="ECO:0000256" key="10">
    <source>
        <dbReference type="ARBA" id="ARBA00022840"/>
    </source>
</evidence>
<accession>A0A5R9PYW3</accession>
<protein>
    <recommendedName>
        <fullName evidence="4">6-phosphofructokinase</fullName>
        <ecNumber evidence="4">2.7.1.11</ecNumber>
    </recommendedName>
</protein>
<dbReference type="EC" id="2.7.1.11" evidence="4"/>
<dbReference type="UniPathway" id="UPA00109">
    <property type="reaction ID" value="UER00182"/>
</dbReference>
<evidence type="ECO:0000259" key="15">
    <source>
        <dbReference type="Pfam" id="PF00365"/>
    </source>
</evidence>
<evidence type="ECO:0000256" key="13">
    <source>
        <dbReference type="ARBA" id="ARBA00038478"/>
    </source>
</evidence>
<dbReference type="SUPFAM" id="SSF53784">
    <property type="entry name" value="Phosphofructokinase"/>
    <property type="match status" value="1"/>
</dbReference>
<keyword evidence="8" id="KW-0547">Nucleotide-binding</keyword>
<dbReference type="OrthoDB" id="9802503at2"/>
<evidence type="ECO:0000313" key="16">
    <source>
        <dbReference type="EMBL" id="TLX45865.1"/>
    </source>
</evidence>
<dbReference type="GO" id="GO:0005945">
    <property type="term" value="C:6-phosphofructokinase complex"/>
    <property type="evidence" value="ECO:0007669"/>
    <property type="project" value="TreeGrafter"/>
</dbReference>
<dbReference type="AlphaFoldDB" id="A0A5R9PYW3"/>
<dbReference type="EMBL" id="PPSW01000027">
    <property type="protein sequence ID" value="TLX45865.1"/>
    <property type="molecule type" value="Genomic_DNA"/>
</dbReference>
<evidence type="ECO:0000256" key="11">
    <source>
        <dbReference type="ARBA" id="ARBA00022842"/>
    </source>
</evidence>
<dbReference type="GO" id="GO:0061621">
    <property type="term" value="P:canonical glycolysis"/>
    <property type="evidence" value="ECO:0007669"/>
    <property type="project" value="TreeGrafter"/>
</dbReference>
<comment type="subcellular location">
    <subcellularLocation>
        <location evidence="2">Cytoplasm</location>
    </subcellularLocation>
</comment>
<dbReference type="GO" id="GO:0005524">
    <property type="term" value="F:ATP binding"/>
    <property type="evidence" value="ECO:0007669"/>
    <property type="project" value="UniProtKB-KW"/>
</dbReference>
<evidence type="ECO:0000256" key="2">
    <source>
        <dbReference type="ARBA" id="ARBA00004496"/>
    </source>
</evidence>
<dbReference type="PIRSF" id="PIRSF000532">
    <property type="entry name" value="ATP_PFK_prok"/>
    <property type="match status" value="1"/>
</dbReference>
<evidence type="ECO:0000256" key="1">
    <source>
        <dbReference type="ARBA" id="ARBA00001946"/>
    </source>
</evidence>
<dbReference type="GO" id="GO:0042802">
    <property type="term" value="F:identical protein binding"/>
    <property type="evidence" value="ECO:0007669"/>
    <property type="project" value="TreeGrafter"/>
</dbReference>
<keyword evidence="11" id="KW-0460">Magnesium</keyword>
<dbReference type="Pfam" id="PF00365">
    <property type="entry name" value="PFK"/>
    <property type="match status" value="1"/>
</dbReference>
<evidence type="ECO:0000256" key="7">
    <source>
        <dbReference type="ARBA" id="ARBA00022723"/>
    </source>
</evidence>
<dbReference type="GO" id="GO:0046872">
    <property type="term" value="F:metal ion binding"/>
    <property type="evidence" value="ECO:0007669"/>
    <property type="project" value="UniProtKB-KW"/>
</dbReference>
<dbReference type="Gene3D" id="3.40.50.450">
    <property type="match status" value="1"/>
</dbReference>
<comment type="cofactor">
    <cofactor evidence="1">
        <name>Mg(2+)</name>
        <dbReference type="ChEBI" id="CHEBI:18420"/>
    </cofactor>
</comment>
<dbReference type="GO" id="GO:0016208">
    <property type="term" value="F:AMP binding"/>
    <property type="evidence" value="ECO:0007669"/>
    <property type="project" value="TreeGrafter"/>
</dbReference>
<dbReference type="NCBIfam" id="NF002872">
    <property type="entry name" value="PRK03202.1"/>
    <property type="match status" value="1"/>
</dbReference>
<evidence type="ECO:0000256" key="5">
    <source>
        <dbReference type="ARBA" id="ARBA00022490"/>
    </source>
</evidence>
<dbReference type="PANTHER" id="PTHR13697:SF4">
    <property type="entry name" value="ATP-DEPENDENT 6-PHOSPHOFRUCTOKINASE"/>
    <property type="match status" value="1"/>
</dbReference>
<comment type="pathway">
    <text evidence="3">Carbohydrate degradation; glycolysis; D-glyceraldehyde 3-phosphate and glycerone phosphate from D-glucose: step 3/4.</text>
</comment>
<dbReference type="GO" id="GO:0048029">
    <property type="term" value="F:monosaccharide binding"/>
    <property type="evidence" value="ECO:0007669"/>
    <property type="project" value="TreeGrafter"/>
</dbReference>
<dbReference type="GO" id="GO:0070095">
    <property type="term" value="F:fructose-6-phosphate binding"/>
    <property type="evidence" value="ECO:0007669"/>
    <property type="project" value="TreeGrafter"/>
</dbReference>
<dbReference type="Proteomes" id="UP000309186">
    <property type="component" value="Unassembled WGS sequence"/>
</dbReference>
<keyword evidence="6 16" id="KW-0808">Transferase</keyword>
<dbReference type="PANTHER" id="PTHR13697">
    <property type="entry name" value="PHOSPHOFRUCTOKINASE"/>
    <property type="match status" value="1"/>
</dbReference>
<evidence type="ECO:0000256" key="3">
    <source>
        <dbReference type="ARBA" id="ARBA00004679"/>
    </source>
</evidence>
<keyword evidence="10" id="KW-0067">ATP-binding</keyword>
<evidence type="ECO:0000256" key="14">
    <source>
        <dbReference type="ARBA" id="ARBA00048070"/>
    </source>
</evidence>
<dbReference type="PRINTS" id="PR00476">
    <property type="entry name" value="PHFRCTKINASE"/>
</dbReference>
<keyword evidence="9 16" id="KW-0418">Kinase</keyword>
<dbReference type="InterPro" id="IPR000023">
    <property type="entry name" value="Phosphofructokinase_dom"/>
</dbReference>
<evidence type="ECO:0000256" key="4">
    <source>
        <dbReference type="ARBA" id="ARBA00012055"/>
    </source>
</evidence>
<keyword evidence="12" id="KW-0324">Glycolysis</keyword>
<feature type="domain" description="Phosphofructokinase" evidence="15">
    <location>
        <begin position="3"/>
        <end position="284"/>
    </location>
</feature>
<sequence>MKKVALLTSGGDAPGMNAAIRAIVLSCEYKNLSCFGFYHGYNGLIEDHLLPLSSQLVNAEIKNGGTLLKSARCPAMMTDTGVKQACNTLLKHEIDALIVIGGDGSFHGLLAIKAHWHGQVIGLPGTIDNDLYGCDKTIGFATAVNTATQAIDKIRDTANAFDRVFIVEVMGRHSGHIAFQVGLSCGAESIFSFENYSNEKHDIILEDLIEKIQKQQLNRHASYLIVLAENLWPGSANALQEQLKSQGNIESAICILGHTQRGGDPVPEDRVLATQLGLKAVDALIKGEDKVMLGLSASQLTKTDLNKAVSINKPVSDELVNAHKGPLTHYLK</sequence>
<dbReference type="GO" id="GO:0003872">
    <property type="term" value="F:6-phosphofructokinase activity"/>
    <property type="evidence" value="ECO:0007669"/>
    <property type="project" value="UniProtKB-EC"/>
</dbReference>
<dbReference type="Gene3D" id="3.40.50.460">
    <property type="entry name" value="Phosphofructokinase domain"/>
    <property type="match status" value="1"/>
</dbReference>
<evidence type="ECO:0000256" key="9">
    <source>
        <dbReference type="ARBA" id="ARBA00022777"/>
    </source>
</evidence>
<proteinExistence type="inferred from homology"/>
<gene>
    <name evidence="16" type="ORF">C1E24_16410</name>
</gene>
<dbReference type="GO" id="GO:0030388">
    <property type="term" value="P:fructose 1,6-bisphosphate metabolic process"/>
    <property type="evidence" value="ECO:0007669"/>
    <property type="project" value="TreeGrafter"/>
</dbReference>
<evidence type="ECO:0000256" key="12">
    <source>
        <dbReference type="ARBA" id="ARBA00023152"/>
    </source>
</evidence>
<dbReference type="InterPro" id="IPR035966">
    <property type="entry name" value="PKF_sf"/>
</dbReference>
<dbReference type="InterPro" id="IPR022953">
    <property type="entry name" value="ATP_PFK"/>
</dbReference>
<name>A0A5R9PYW3_9GAMM</name>
<evidence type="ECO:0000256" key="8">
    <source>
        <dbReference type="ARBA" id="ARBA00022741"/>
    </source>
</evidence>
<reference evidence="16 17" key="1">
    <citation type="submission" date="2018-01" db="EMBL/GenBank/DDBJ databases">
        <title>Co-occurrence of chitin degradation, pigmentation and bioactivity in marine Pseudoalteromonas.</title>
        <authorList>
            <person name="Paulsen S."/>
            <person name="Gram L."/>
            <person name="Machado H."/>
        </authorList>
    </citation>
    <scope>NUCLEOTIDE SEQUENCE [LARGE SCALE GENOMIC DNA]</scope>
    <source>
        <strain evidence="16 17">S3663</strain>
    </source>
</reference>
<keyword evidence="5" id="KW-0963">Cytoplasm</keyword>
<dbReference type="InterPro" id="IPR012003">
    <property type="entry name" value="ATP_PFK_prok-type"/>
</dbReference>
<dbReference type="FunFam" id="3.40.50.460:FF:000002">
    <property type="entry name" value="ATP-dependent 6-phosphofructokinase"/>
    <property type="match status" value="1"/>
</dbReference>
<comment type="catalytic activity">
    <reaction evidence="14">
        <text>beta-D-fructose 6-phosphate + ATP = beta-D-fructose 1,6-bisphosphate + ADP + H(+)</text>
        <dbReference type="Rhea" id="RHEA:16109"/>
        <dbReference type="ChEBI" id="CHEBI:15378"/>
        <dbReference type="ChEBI" id="CHEBI:30616"/>
        <dbReference type="ChEBI" id="CHEBI:32966"/>
        <dbReference type="ChEBI" id="CHEBI:57634"/>
        <dbReference type="ChEBI" id="CHEBI:456216"/>
        <dbReference type="EC" id="2.7.1.11"/>
    </reaction>
</comment>